<dbReference type="Pfam" id="PF18884">
    <property type="entry name" value="TSP3_bac"/>
    <property type="match status" value="6"/>
</dbReference>
<keyword evidence="4 10" id="KW-0732">Signal</keyword>
<dbReference type="SUPFAM" id="SSF49313">
    <property type="entry name" value="Cadherin-like"/>
    <property type="match status" value="5"/>
</dbReference>
<dbReference type="Gene3D" id="2.60.40.2810">
    <property type="match status" value="1"/>
</dbReference>
<dbReference type="SMART" id="SM00089">
    <property type="entry name" value="PKD"/>
    <property type="match status" value="4"/>
</dbReference>
<evidence type="ECO:0000256" key="10">
    <source>
        <dbReference type="SAM" id="SignalP"/>
    </source>
</evidence>
<sequence>MTKKLSGSLLAQGVYVASAASLFAAAPVAHDDVIAAQQDVALQLDYLHLNDKDDDGDNLTVLSVGTPLYGTLTPVGANHYQYTPANGFTGRDSFTYVVSDGNGGTDTATVTISVNATVDMEGARNAILANVATLADPTQPGYMTAWGPTAFSVSNYSGEGEDRLMVAASTLGAGKVIAMPDHQWLNMNSYGGDASTGNFYKNGVAWLSGSSSLTIKIVTLSSGVQTWLQGEGYTNVVLSSTANLSSDLSGASVLIPGWLGNNATQATLDTVGDYVRAGGGLFLCDYSPGYSWWWGKQKYDIPGNKLLREAGIYFVENGYSGGVQNINRGNDHVDFDLIESVFTNPGAHTQNEKDLAVGVMQKLIDSLHPDDIAYARLVSLFGNTVAGITPTEANPVTDSFETTLLDIECSLLAKLDPAEMTAHRAALPVSAAAPRVTDATFTAVSPPAGHSTKTIYTPFYAAPGELVTVNVPAELAGIGLKLRTSHLRSGSGGNNYPVMPKQIIDFNLDATQVQIANPHGGLIQIIVPNNTTWAGDQIVTVTGAVEAPYFKLGETTDAEWVAGIRDRGTPFGVLDSPEATLVIDSDMYLRTLGDPQDVMTEWDYFCGKVREFYAYDAGRQLPVHHDYYAAGGVSTYPQSYGRGSNITNAEDLQSSSYALTLHEYGHICDSGNIIFYEFGETSPNMGGKWMQEVHRKYSWKQELTVGRINNYFRMQTDDLWNHYNHYAVDVKGTPFDLLSDEFGPALIKDTVAALTAASGLSTSQDKIDAWATELSSRTGYNMTDFFASWQLVVSAGAQTNLSQYANWMPVERVSESLTVESGQSVVFNDPSSNDFSYDGGLTLTGVGQPSNGTVAPNGDGTYTYTPNGGFTGSDSFTYSVTNATGNVFTSTIEVKVLSAGNNPKLAVFDGFADGSGWTTINLDKSYSSMVVVAQPVVGVGGPAIATRIRNASGSSFEVRLDRIDGSATPVGATAVRFLVVEEGVYNEATHGIKMEAVKFNSSVTDVAGSLVGDSRALAYQRYDHYFIPTVFGQVMTSNDANWSAFWYRGGSNSISVGKHVGEDSNTTRANETIGYIVMEAGSYQFGDYQIQVGSLGTDGYDGLSGLSASTASHNFERFPRIDSALFSADITVPWGGSNDGDEGFVAMQSQASGNTVRAYLVEDSLGDAETAPGSKGGSYLIANYTGASPIAKIDAATSLDGSQTLISVLDNDVVSGVPMVSVTQPANGTVVVNSDGTLTYTPNAGFTGQDNFTYTVDNGASQVTAPVSVDVISPNASQAGIVEDRFNGISGGDVASLTSSANYPDSPSSTAIWTSIDSGTGTGDSYGRRVYGVVVPPTTGDYTFWIASDDHSELWLSSDNSSQNVSRIAYLNGWTGYQSWGTGSQQSAAVTLEAGKAYYIEVLHKEGGGGDHVAVAWQGPGISQQVLANPYLHTAGETAPTAGSIANVSVNEDSANTVIDLSSVFTDGDPGDVVSVAIHGNTNPDLVSASIVGNTLTLSYPTLESGAATITVRGTDRINALATASFTVTVNDANPDSDGDGLTDSWEVAHFGSIAAQDGSGDADGDGLSNAGELAAGTDPNNPDSDGDGFSDSFELAQGSNPSDAQSSPDTLLAALWKFDGSSTTQSNDVIGGVAGDLVGGASLTSDGLGRTGSAGDKALDLGSNGDGKRLETLNLDFLQQASADDKLTISFWQKLDQTGVYMSSFWAVSPTSGDGNRGLQAHTPWSNGTFYFDMGGTTSVNRVSAATPAGVDWTQWNHIALVKNGGTAEIWINGVLAMSETGKAALVTDYTKLVLGANGTGGNSIDGLLDEFAFFKTALNASQISDLASGADPVSIVENAAPVATDATFSVSENAAAGTSVGTVSATDPDVGDTLTYSITAGNGGGEFAINSSTGEITTTTALDYEAAAQYVLTVEVSDGSLSGPATITVDVTNVNEAPVANGASGNVNEDAALGTTVATVTSSDPDAGDSVTYAITAGNDGSFAINSSTGVITTAAGLDYETTSSYTLTVEVTDGGGLTDTASVGIAINDVANDDSDSDGLADEWEVANFGSVSATDGASDSDGDGLSNAEEMAIGGDPNSSDSDSDGFADVLEVTVGTDLADAQSTPDSTYSGLHSWWNLNEAAGATTALDNSGSGFHASVNDITFNGSEATFDGVDDGLNAGTTAAILGTGDYTVSAKVKTAAGFSATGTVIQQRDPGGTGYLGEYMLNVNANGTVTYFIYNNGYQVNLTTTITVNDGNWHHIMAVRSGGTVTVYIDGVQAAQGSGTVQELLARSVAIGYDHRDNNKYFNGSIDDVRVYNRAVGNLEFYPNSAPTASDDTFSVNENAAAGTSVGTVIATDPDAGDILAYAIVAGNAGGEFAIDAGTGAITTTAALDYETASQYVLTVEVTDSGLLTDTATITVNVNNVNEAPVANDASGSVAEDAAIGTAVATVTSSDVDAGDSVSYAITAGNDGSFAIDSATGAITTAAALDYEAANSYALTVTATDGGGLTDTATVNVAVTNVNEAPVVSNAGASVAEDSPVGTSVATVTATDPEGGGITYSITAGNDGSFAINSSTGEITLAAMLDYETTTSYALTVTATDGGGLSDTATVAVTVLNVVVEDYDSDSLDDNWEIANFGDTTSSDGTGDADNDGLTDGEEYLAGSDPNSSDGDGDGFHDVLEINVGTDPMDILDFPASEYDGLVLWWNLDESAGASTVLDDTGNKMSGAVNGATLNGSEGSFDGSNDSIDLPLASGPMGAFSVSLWVKNGATGQNQYASVFCNRHPSGGDSFQIDMGDGFRYNGGTKASFGAAPVGTWVHLVVASDGTDTKLYYNGTLAATLTGISNGVFEGVYLGVNRNSNKYFNGSVKDVRLYDREVDITEFYPAP</sequence>
<dbReference type="InterPro" id="IPR022409">
    <property type="entry name" value="PKD/Chitinase_dom"/>
</dbReference>
<dbReference type="SMART" id="SM00560">
    <property type="entry name" value="LamGL"/>
    <property type="match status" value="3"/>
</dbReference>
<evidence type="ECO:0000259" key="11">
    <source>
        <dbReference type="PROSITE" id="PS50025"/>
    </source>
</evidence>
<dbReference type="PRINTS" id="PR00205">
    <property type="entry name" value="CADHERIN"/>
</dbReference>
<dbReference type="SUPFAM" id="SSF56988">
    <property type="entry name" value="Anthrax protective antigen"/>
    <property type="match status" value="1"/>
</dbReference>
<dbReference type="InterPro" id="IPR006558">
    <property type="entry name" value="LamG-like"/>
</dbReference>
<dbReference type="NCBIfam" id="NF012211">
    <property type="entry name" value="tand_rpt_95"/>
    <property type="match status" value="3"/>
</dbReference>
<dbReference type="Pfam" id="PF17963">
    <property type="entry name" value="Big_9"/>
    <property type="match status" value="3"/>
</dbReference>
<dbReference type="InterPro" id="IPR001791">
    <property type="entry name" value="Laminin_G"/>
</dbReference>
<evidence type="ECO:0000259" key="14">
    <source>
        <dbReference type="PROSITE" id="PS51820"/>
    </source>
</evidence>
<evidence type="ECO:0000256" key="1">
    <source>
        <dbReference type="ARBA" id="ARBA00004370"/>
    </source>
</evidence>
<dbReference type="InterPro" id="IPR006644">
    <property type="entry name" value="Cadg"/>
</dbReference>
<feature type="signal peptide" evidence="10">
    <location>
        <begin position="1"/>
        <end position="19"/>
    </location>
</feature>
<feature type="compositionally biased region" description="Acidic residues" evidence="9">
    <location>
        <begin position="2634"/>
        <end position="2646"/>
    </location>
</feature>
<dbReference type="SMART" id="SM01276">
    <property type="entry name" value="M60-like"/>
    <property type="match status" value="1"/>
</dbReference>
<keyword evidence="3" id="KW-0964">Secreted</keyword>
<dbReference type="Proteomes" id="UP001424741">
    <property type="component" value="Unassembled WGS sequence"/>
</dbReference>
<evidence type="ECO:0000313" key="16">
    <source>
        <dbReference type="Proteomes" id="UP001424741"/>
    </source>
</evidence>
<feature type="region of interest" description="Disordered" evidence="9">
    <location>
        <begin position="2054"/>
        <end position="2090"/>
    </location>
</feature>
<dbReference type="Gene3D" id="2.60.40.3440">
    <property type="match status" value="2"/>
</dbReference>
<dbReference type="InterPro" id="IPR002126">
    <property type="entry name" value="Cadherin-like_dom"/>
</dbReference>
<dbReference type="PROSITE" id="PS51723">
    <property type="entry name" value="PEPTIDASE_M60"/>
    <property type="match status" value="1"/>
</dbReference>
<dbReference type="Gene3D" id="3.40.390.80">
    <property type="entry name" value="Peptidase M60, enhancin-like domain 2"/>
    <property type="match status" value="1"/>
</dbReference>
<keyword evidence="6" id="KW-0106">Calcium</keyword>
<feature type="domain" description="PA14" evidence="14">
    <location>
        <begin position="1276"/>
        <end position="1431"/>
    </location>
</feature>
<dbReference type="Gene3D" id="2.60.40.60">
    <property type="entry name" value="Cadherins"/>
    <property type="match status" value="5"/>
</dbReference>
<evidence type="ECO:0000256" key="9">
    <source>
        <dbReference type="SAM" id="MobiDB-lite"/>
    </source>
</evidence>
<name>A0ABP9V885_9BACT</name>
<feature type="compositionally biased region" description="Low complexity" evidence="9">
    <location>
        <begin position="2054"/>
        <end position="2063"/>
    </location>
</feature>
<dbReference type="InterPro" id="IPR039808">
    <property type="entry name" value="Cadherin"/>
</dbReference>
<evidence type="ECO:0000256" key="8">
    <source>
        <dbReference type="ARBA" id="ARBA00023157"/>
    </source>
</evidence>
<reference evidence="15 16" key="1">
    <citation type="submission" date="2024-02" db="EMBL/GenBank/DDBJ databases">
        <title>Rubritalea halochordaticola NBRC 107102.</title>
        <authorList>
            <person name="Ichikawa N."/>
            <person name="Katano-Makiyama Y."/>
            <person name="Hidaka K."/>
        </authorList>
    </citation>
    <scope>NUCLEOTIDE SEQUENCE [LARGE SCALE GENOMIC DNA]</scope>
    <source>
        <strain evidence="15 16">NBRC 107102</strain>
    </source>
</reference>
<dbReference type="InterPro" id="IPR013320">
    <property type="entry name" value="ConA-like_dom_sf"/>
</dbReference>
<feature type="domain" description="Cadherin" evidence="12">
    <location>
        <begin position="1949"/>
        <end position="2052"/>
    </location>
</feature>
<accession>A0ABP9V885</accession>
<dbReference type="PROSITE" id="PS50025">
    <property type="entry name" value="LAM_G_DOMAIN"/>
    <property type="match status" value="1"/>
</dbReference>
<dbReference type="CDD" id="cd00110">
    <property type="entry name" value="LamG"/>
    <property type="match status" value="1"/>
</dbReference>
<dbReference type="InterPro" id="IPR035423">
    <property type="entry name" value="M60-like_N"/>
</dbReference>
<evidence type="ECO:0000313" key="15">
    <source>
        <dbReference type="EMBL" id="GAA5497582.1"/>
    </source>
</evidence>
<comment type="subcellular location">
    <subcellularLocation>
        <location evidence="1">Membrane</location>
    </subcellularLocation>
    <subcellularLocation>
        <location evidence="2">Secreted</location>
    </subcellularLocation>
</comment>
<keyword evidence="8" id="KW-1015">Disulfide bond</keyword>
<feature type="chain" id="PRO_5046339173" description="Staphylococcus aureus surface protein A" evidence="10">
    <location>
        <begin position="20"/>
        <end position="2874"/>
    </location>
</feature>
<feature type="domain" description="Cadherin" evidence="12">
    <location>
        <begin position="2520"/>
        <end position="2624"/>
    </location>
</feature>
<evidence type="ECO:0008006" key="17">
    <source>
        <dbReference type="Google" id="ProtNLM"/>
    </source>
</evidence>
<dbReference type="InterPro" id="IPR037524">
    <property type="entry name" value="PA14/GLEYA"/>
</dbReference>
<dbReference type="PANTHER" id="PTHR24027">
    <property type="entry name" value="CADHERIN-23"/>
    <property type="match status" value="1"/>
</dbReference>
<dbReference type="InterPro" id="IPR059100">
    <property type="entry name" value="TSP3_bac"/>
</dbReference>
<dbReference type="PROSITE" id="PS50268">
    <property type="entry name" value="CADHERIN_2"/>
    <property type="match status" value="5"/>
</dbReference>
<feature type="region of interest" description="Disordered" evidence="9">
    <location>
        <begin position="2623"/>
        <end position="2664"/>
    </location>
</feature>
<feature type="region of interest" description="Disordered" evidence="9">
    <location>
        <begin position="1556"/>
        <end position="1608"/>
    </location>
</feature>
<feature type="domain" description="Laminin G" evidence="11">
    <location>
        <begin position="2146"/>
        <end position="2331"/>
    </location>
</feature>
<dbReference type="PROSITE" id="PS51820">
    <property type="entry name" value="PA14"/>
    <property type="match status" value="1"/>
</dbReference>
<dbReference type="Gene3D" id="2.60.120.1560">
    <property type="match status" value="1"/>
</dbReference>
<feature type="domain" description="Peptidase M60" evidence="13">
    <location>
        <begin position="452"/>
        <end position="743"/>
    </location>
</feature>
<organism evidence="15 16">
    <name type="scientific">Rubritalea halochordaticola</name>
    <dbReference type="NCBI Taxonomy" id="714537"/>
    <lineage>
        <taxon>Bacteria</taxon>
        <taxon>Pseudomonadati</taxon>
        <taxon>Verrucomicrobiota</taxon>
        <taxon>Verrucomicrobiia</taxon>
        <taxon>Verrucomicrobiales</taxon>
        <taxon>Rubritaleaceae</taxon>
        <taxon>Rubritalea</taxon>
    </lineage>
</organism>
<evidence type="ECO:0000259" key="12">
    <source>
        <dbReference type="PROSITE" id="PS50268"/>
    </source>
</evidence>
<dbReference type="PANTHER" id="PTHR24027:SF438">
    <property type="entry name" value="CADHERIN 23"/>
    <property type="match status" value="1"/>
</dbReference>
<dbReference type="SMART" id="SM00112">
    <property type="entry name" value="CA"/>
    <property type="match status" value="5"/>
</dbReference>
<dbReference type="Pfam" id="PF13402">
    <property type="entry name" value="Peptidase_M60"/>
    <property type="match status" value="1"/>
</dbReference>
<dbReference type="InterPro" id="IPR015919">
    <property type="entry name" value="Cadherin-like_sf"/>
</dbReference>
<keyword evidence="16" id="KW-1185">Reference proteome</keyword>
<keyword evidence="7" id="KW-0472">Membrane</keyword>
<evidence type="ECO:0000256" key="2">
    <source>
        <dbReference type="ARBA" id="ARBA00004613"/>
    </source>
</evidence>
<evidence type="ECO:0000256" key="5">
    <source>
        <dbReference type="ARBA" id="ARBA00022737"/>
    </source>
</evidence>
<dbReference type="Pfam" id="PF17291">
    <property type="entry name" value="M60-like_N"/>
    <property type="match status" value="1"/>
</dbReference>
<comment type="caution">
    <text evidence="15">The sequence shown here is derived from an EMBL/GenBank/DDBJ whole genome shotgun (WGS) entry which is preliminary data.</text>
</comment>
<dbReference type="SMART" id="SM00758">
    <property type="entry name" value="PA14"/>
    <property type="match status" value="1"/>
</dbReference>
<evidence type="ECO:0000259" key="13">
    <source>
        <dbReference type="PROSITE" id="PS51723"/>
    </source>
</evidence>
<protein>
    <recommendedName>
        <fullName evidence="17">Staphylococcus aureus surface protein A</fullName>
    </recommendedName>
</protein>
<evidence type="ECO:0000256" key="7">
    <source>
        <dbReference type="ARBA" id="ARBA00023136"/>
    </source>
</evidence>
<evidence type="ECO:0000256" key="6">
    <source>
        <dbReference type="ARBA" id="ARBA00022837"/>
    </source>
</evidence>
<feature type="compositionally biased region" description="Polar residues" evidence="9">
    <location>
        <begin position="1598"/>
        <end position="1608"/>
    </location>
</feature>
<dbReference type="InterPro" id="IPR031161">
    <property type="entry name" value="Peptidase_M60_dom"/>
</dbReference>
<dbReference type="Pfam" id="PF13385">
    <property type="entry name" value="Laminin_G_3"/>
    <property type="match status" value="3"/>
</dbReference>
<dbReference type="RefSeq" id="WP_346190070.1">
    <property type="nucleotide sequence ID" value="NZ_BAABRL010000017.1"/>
</dbReference>
<dbReference type="Pfam" id="PF07691">
    <property type="entry name" value="PA14"/>
    <property type="match status" value="1"/>
</dbReference>
<gene>
    <name evidence="15" type="ORF">Rhal01_03778</name>
</gene>
<evidence type="ECO:0000256" key="4">
    <source>
        <dbReference type="ARBA" id="ARBA00022729"/>
    </source>
</evidence>
<dbReference type="SMART" id="SM00282">
    <property type="entry name" value="LamG"/>
    <property type="match status" value="1"/>
</dbReference>
<feature type="domain" description="Cadherin" evidence="12">
    <location>
        <begin position="2417"/>
        <end position="2515"/>
    </location>
</feature>
<feature type="domain" description="Cadherin" evidence="12">
    <location>
        <begin position="1844"/>
        <end position="1942"/>
    </location>
</feature>
<evidence type="ECO:0000256" key="3">
    <source>
        <dbReference type="ARBA" id="ARBA00022525"/>
    </source>
</evidence>
<proteinExistence type="predicted"/>
<dbReference type="InterPro" id="IPR011658">
    <property type="entry name" value="PA14_dom"/>
</dbReference>
<feature type="domain" description="Cadherin" evidence="12">
    <location>
        <begin position="2319"/>
        <end position="2418"/>
    </location>
</feature>
<dbReference type="Gene3D" id="2.60.120.200">
    <property type="match status" value="3"/>
</dbReference>
<dbReference type="CDD" id="cd11304">
    <property type="entry name" value="Cadherin_repeat"/>
    <property type="match status" value="5"/>
</dbReference>
<dbReference type="SUPFAM" id="SSF49899">
    <property type="entry name" value="Concanavalin A-like lectins/glucanases"/>
    <property type="match status" value="3"/>
</dbReference>
<dbReference type="EMBL" id="BAABRL010000017">
    <property type="protein sequence ID" value="GAA5497582.1"/>
    <property type="molecule type" value="Genomic_DNA"/>
</dbReference>
<dbReference type="Pfam" id="PF00028">
    <property type="entry name" value="Cadherin"/>
    <property type="match status" value="5"/>
</dbReference>
<feature type="compositionally biased region" description="Low complexity" evidence="9">
    <location>
        <begin position="1556"/>
        <end position="1572"/>
    </location>
</feature>
<dbReference type="SMART" id="SM00736">
    <property type="entry name" value="CADG"/>
    <property type="match status" value="6"/>
</dbReference>
<keyword evidence="5" id="KW-0677">Repeat</keyword>